<evidence type="ECO:0000259" key="12">
    <source>
        <dbReference type="Pfam" id="PF08264"/>
    </source>
</evidence>
<name>A0A2M7AX83_9BACT</name>
<evidence type="ECO:0000256" key="4">
    <source>
        <dbReference type="ARBA" id="ARBA00022598"/>
    </source>
</evidence>
<dbReference type="PRINTS" id="PR00986">
    <property type="entry name" value="TRNASYNTHVAL"/>
</dbReference>
<evidence type="ECO:0000256" key="9">
    <source>
        <dbReference type="ARBA" id="ARBA00047552"/>
    </source>
</evidence>
<evidence type="ECO:0000256" key="5">
    <source>
        <dbReference type="ARBA" id="ARBA00022741"/>
    </source>
</evidence>
<dbReference type="FunFam" id="3.40.50.620:FF:000192">
    <property type="entry name" value="Valine--tRNA ligase"/>
    <property type="match status" value="1"/>
</dbReference>
<dbReference type="EC" id="6.1.1.9" evidence="2 10"/>
<dbReference type="InterPro" id="IPR013155">
    <property type="entry name" value="M/V/L/I-tRNA-synth_anticd-bd"/>
</dbReference>
<dbReference type="InterPro" id="IPR009008">
    <property type="entry name" value="Val/Leu/Ile-tRNA-synth_edit"/>
</dbReference>
<dbReference type="PANTHER" id="PTHR11946:SF93">
    <property type="entry name" value="VALINE--TRNA LIGASE, CHLOROPLASTIC_MITOCHONDRIAL 2"/>
    <property type="match status" value="1"/>
</dbReference>
<reference evidence="14" key="1">
    <citation type="submission" date="2017-09" db="EMBL/GenBank/DDBJ databases">
        <title>Depth-based differentiation of microbial function through sediment-hosted aquifers and enrichment of novel symbionts in the deep terrestrial subsurface.</title>
        <authorList>
            <person name="Probst A.J."/>
            <person name="Ladd B."/>
            <person name="Jarett J.K."/>
            <person name="Geller-Mcgrath D.E."/>
            <person name="Sieber C.M.K."/>
            <person name="Emerson J.B."/>
            <person name="Anantharaman K."/>
            <person name="Thomas B.C."/>
            <person name="Malmstrom R."/>
            <person name="Stieglmeier M."/>
            <person name="Klingl A."/>
            <person name="Woyke T."/>
            <person name="Ryan C.M."/>
            <person name="Banfield J.F."/>
        </authorList>
    </citation>
    <scope>NUCLEOTIDE SEQUENCE [LARGE SCALE GENOMIC DNA]</scope>
</reference>
<evidence type="ECO:0000256" key="6">
    <source>
        <dbReference type="ARBA" id="ARBA00022840"/>
    </source>
</evidence>
<comment type="subcellular location">
    <subcellularLocation>
        <location evidence="1">Cytoplasm</location>
    </subcellularLocation>
</comment>
<dbReference type="InterPro" id="IPR033705">
    <property type="entry name" value="Anticodon_Ia_Val"/>
</dbReference>
<keyword evidence="8" id="KW-0030">Aminoacyl-tRNA synthetase</keyword>
<feature type="domain" description="Aminoacyl-tRNA synthetase class Ia" evidence="11">
    <location>
        <begin position="542"/>
        <end position="633"/>
    </location>
</feature>
<gene>
    <name evidence="13" type="ORF">COS76_02260</name>
</gene>
<comment type="catalytic activity">
    <reaction evidence="9">
        <text>tRNA(Val) + L-valine + ATP = L-valyl-tRNA(Val) + AMP + diphosphate</text>
        <dbReference type="Rhea" id="RHEA:10704"/>
        <dbReference type="Rhea" id="RHEA-COMP:9672"/>
        <dbReference type="Rhea" id="RHEA-COMP:9708"/>
        <dbReference type="ChEBI" id="CHEBI:30616"/>
        <dbReference type="ChEBI" id="CHEBI:33019"/>
        <dbReference type="ChEBI" id="CHEBI:57762"/>
        <dbReference type="ChEBI" id="CHEBI:78442"/>
        <dbReference type="ChEBI" id="CHEBI:78537"/>
        <dbReference type="ChEBI" id="CHEBI:456215"/>
        <dbReference type="EC" id="6.1.1.9"/>
    </reaction>
</comment>
<protein>
    <recommendedName>
        <fullName evidence="2 10">Valine--tRNA ligase</fullName>
        <ecNumber evidence="2 10">6.1.1.9</ecNumber>
    </recommendedName>
</protein>
<dbReference type="CDD" id="cd07962">
    <property type="entry name" value="Anticodon_Ia_Val"/>
    <property type="match status" value="1"/>
</dbReference>
<keyword evidence="7" id="KW-0648">Protein biosynthesis</keyword>
<dbReference type="HAMAP" id="MF_02005">
    <property type="entry name" value="Val_tRNA_synth_type2"/>
    <property type="match status" value="1"/>
</dbReference>
<dbReference type="Pfam" id="PF08264">
    <property type="entry name" value="Anticodon_1"/>
    <property type="match status" value="1"/>
</dbReference>
<dbReference type="GO" id="GO:0005829">
    <property type="term" value="C:cytosol"/>
    <property type="evidence" value="ECO:0007669"/>
    <property type="project" value="TreeGrafter"/>
</dbReference>
<comment type="caution">
    <text evidence="13">The sequence shown here is derived from an EMBL/GenBank/DDBJ whole genome shotgun (WGS) entry which is preliminary data.</text>
</comment>
<dbReference type="GO" id="GO:0005524">
    <property type="term" value="F:ATP binding"/>
    <property type="evidence" value="ECO:0007669"/>
    <property type="project" value="UniProtKB-KW"/>
</dbReference>
<dbReference type="InterPro" id="IPR022874">
    <property type="entry name" value="Valine-tRNA_ligase_type_2"/>
</dbReference>
<feature type="domain" description="Aminoacyl-tRNA synthetase class Ia" evidence="11">
    <location>
        <begin position="44"/>
        <end position="506"/>
    </location>
</feature>
<keyword evidence="3" id="KW-0963">Cytoplasm</keyword>
<dbReference type="Gene3D" id="1.10.730.10">
    <property type="entry name" value="Isoleucyl-tRNA Synthetase, Domain 1"/>
    <property type="match status" value="1"/>
</dbReference>
<evidence type="ECO:0000256" key="1">
    <source>
        <dbReference type="ARBA" id="ARBA00004496"/>
    </source>
</evidence>
<dbReference type="EMBL" id="PEVY01000048">
    <property type="protein sequence ID" value="PIU75163.1"/>
    <property type="molecule type" value="Genomic_DNA"/>
</dbReference>
<dbReference type="Pfam" id="PF00133">
    <property type="entry name" value="tRNA-synt_1"/>
    <property type="match status" value="2"/>
</dbReference>
<evidence type="ECO:0000313" key="14">
    <source>
        <dbReference type="Proteomes" id="UP000228775"/>
    </source>
</evidence>
<evidence type="ECO:0000313" key="13">
    <source>
        <dbReference type="EMBL" id="PIU75163.1"/>
    </source>
</evidence>
<sequence length="857" mass="99543">MPIELPKNYDFKSREEYWRDFWEKEKIYQLDNTRDSSPSHVAQGQNDNNKIFSVDTPPPYVSASHLHAGHIMSYSQAEFIVRYKRMRGFNVYYPMGFDDNGLPTERFVEQKYQIDKSKISRSEFIKLCLKETQLGAEAYKNLWRLLGISVDWTKTYSTINEHCQRISQWSFIDLYKKGRVEHREGPIYWCPHCQTALAQADLEDKTEKGFLNYITFDVANAPHPSLPPVHGGKDTDAPISQKEKENIVVIATTRPELLGACVALYFNPNDKRYHHLKNKRAQVPVFNQEVPFMASEAVDPNFGTGLMMVCTWGDKEDIIKWQTDKLATRSLLDTTGCLTDLAGKYQGLPIGQARQVILQDLKSQGRLIRQEPIEHTFNVHERCSTPAEFIKTKQWFIKLLDAKKELLAQGKKLHWHPEHMFQKYTDWVTNLQWDWCVSRQRYYGVPFPIWYCDKCNEIILANIKNLPVDPMEQEPPVKKCPKCQSTKFKPETDVMDTWATSSMTPVIISELCSPNSIIPVIPAKAGIHSDVDSRLRGNDNNPRTNNNIYPITLRPQAFEIIRTWLFYTLVKSFYHFNQLPFSEVMISGHGLDAQGRKISKRLGNYVLPEKIIDQYGADALRYWATGAMLGENLRYNEEEIKMGHKTVTKIFNASKFCLTHLENFTPNKNATNLEPADSWALHHLGQTIAKATQHFEQYEYAKAKNVIADFFWRIFCDNYLEFIKYRLYGDDQKSTNVARQTLFTILLNILKLYAPILPFITEEIYQLYFKNFIKTKSIHLASWPQAEKSWAQSEKFLTEFDKTLNLIDNIRKYKSTNNLSLGKELDKFEATDKIPTEYIDFVQKVTRVKKIIFAGVV</sequence>
<evidence type="ECO:0000259" key="11">
    <source>
        <dbReference type="Pfam" id="PF00133"/>
    </source>
</evidence>
<evidence type="ECO:0000256" key="7">
    <source>
        <dbReference type="ARBA" id="ARBA00022917"/>
    </source>
</evidence>
<dbReference type="SUPFAM" id="SSF52374">
    <property type="entry name" value="Nucleotidylyl transferase"/>
    <property type="match status" value="1"/>
</dbReference>
<keyword evidence="4 13" id="KW-0436">Ligase</keyword>
<dbReference type="Gene3D" id="3.40.50.620">
    <property type="entry name" value="HUPs"/>
    <property type="match status" value="2"/>
</dbReference>
<dbReference type="InterPro" id="IPR002300">
    <property type="entry name" value="aa-tRNA-synth_Ia"/>
</dbReference>
<dbReference type="InterPro" id="IPR002303">
    <property type="entry name" value="Valyl-tRNA_ligase"/>
</dbReference>
<dbReference type="Proteomes" id="UP000228775">
    <property type="component" value="Unassembled WGS sequence"/>
</dbReference>
<dbReference type="SUPFAM" id="SSF47323">
    <property type="entry name" value="Anticodon-binding domain of a subclass of class I aminoacyl-tRNA synthetases"/>
    <property type="match status" value="1"/>
</dbReference>
<dbReference type="NCBIfam" id="TIGR00422">
    <property type="entry name" value="valS"/>
    <property type="match status" value="1"/>
</dbReference>
<dbReference type="PANTHER" id="PTHR11946">
    <property type="entry name" value="VALYL-TRNA SYNTHETASES"/>
    <property type="match status" value="1"/>
</dbReference>
<dbReference type="GO" id="GO:0006438">
    <property type="term" value="P:valyl-tRNA aminoacylation"/>
    <property type="evidence" value="ECO:0007669"/>
    <property type="project" value="UniProtKB-UniRule"/>
</dbReference>
<accession>A0A2M7AX83</accession>
<evidence type="ECO:0000256" key="2">
    <source>
        <dbReference type="ARBA" id="ARBA00013169"/>
    </source>
</evidence>
<dbReference type="Gene3D" id="3.90.740.10">
    <property type="entry name" value="Valyl/Leucyl/Isoleucyl-tRNA synthetase, editing domain"/>
    <property type="match status" value="1"/>
</dbReference>
<evidence type="ECO:0000256" key="8">
    <source>
        <dbReference type="ARBA" id="ARBA00023146"/>
    </source>
</evidence>
<dbReference type="AlphaFoldDB" id="A0A2M7AX83"/>
<organism evidence="13 14">
    <name type="scientific">Candidatus Portnoybacteria bacterium CG06_land_8_20_14_3_00_39_12</name>
    <dbReference type="NCBI Taxonomy" id="1974809"/>
    <lineage>
        <taxon>Bacteria</taxon>
        <taxon>Candidatus Portnoyibacteriota</taxon>
    </lineage>
</organism>
<dbReference type="NCBIfam" id="NF009687">
    <property type="entry name" value="PRK13208.1"/>
    <property type="match status" value="1"/>
</dbReference>
<dbReference type="GO" id="GO:0004832">
    <property type="term" value="F:valine-tRNA ligase activity"/>
    <property type="evidence" value="ECO:0007669"/>
    <property type="project" value="UniProtKB-UniRule"/>
</dbReference>
<evidence type="ECO:0000256" key="10">
    <source>
        <dbReference type="NCBIfam" id="TIGR00422"/>
    </source>
</evidence>
<dbReference type="InterPro" id="IPR014729">
    <property type="entry name" value="Rossmann-like_a/b/a_fold"/>
</dbReference>
<keyword evidence="6" id="KW-0067">ATP-binding</keyword>
<evidence type="ECO:0000256" key="3">
    <source>
        <dbReference type="ARBA" id="ARBA00022490"/>
    </source>
</evidence>
<dbReference type="InterPro" id="IPR009080">
    <property type="entry name" value="tRNAsynth_Ia_anticodon-bd"/>
</dbReference>
<proteinExistence type="inferred from homology"/>
<feature type="domain" description="Methionyl/Valyl/Leucyl/Isoleucyl-tRNA synthetase anticodon-binding" evidence="12">
    <location>
        <begin position="677"/>
        <end position="826"/>
    </location>
</feature>
<keyword evidence="5" id="KW-0547">Nucleotide-binding</keyword>
<dbReference type="SUPFAM" id="SSF50677">
    <property type="entry name" value="ValRS/IleRS/LeuRS editing domain"/>
    <property type="match status" value="1"/>
</dbReference>
<dbReference type="GO" id="GO:0002161">
    <property type="term" value="F:aminoacyl-tRNA deacylase activity"/>
    <property type="evidence" value="ECO:0007669"/>
    <property type="project" value="InterPro"/>
</dbReference>